<dbReference type="InterPro" id="IPR001677">
    <property type="entry name" value="TbpB_B_D"/>
</dbReference>
<dbReference type="Gene3D" id="2.40.160.90">
    <property type="match status" value="1"/>
</dbReference>
<proteinExistence type="predicted"/>
<sequence length="291" mass="28746">MPIFALLSACSGGSGGALVSTPTPPASYTKIADMTGDRTFQTGGIQYNSAPSGFSNTSTFAFGNGVTVAYTAASDSYKLTAPDGSTVTFDPSNIQAPPAGSTTQVWAKTAGTIHDQFSLSVPTVSGVPLSYTLTGSWQHFDTATNTALVRLAVGGAPTIASDMPKTGTATYSTTVGGAANMPGGATPSYLLTGNSTATFSANFGTGAISTTLTLAGTQPSTGATVTNFGTFTGTGSIGSGGPGFTGTLAGTGANGVFSGAFFGPQALEMGYDWSLNGGSFTAVGAVTGRKN</sequence>
<dbReference type="InterPro" id="IPR011250">
    <property type="entry name" value="OMP/PagP_B-barrel"/>
</dbReference>
<evidence type="ECO:0000259" key="1">
    <source>
        <dbReference type="Pfam" id="PF01298"/>
    </source>
</evidence>
<keyword evidence="3" id="KW-1185">Reference proteome</keyword>
<name>A0ABU9Y3T8_9SPHN</name>
<dbReference type="SUPFAM" id="SSF56925">
    <property type="entry name" value="OMPA-like"/>
    <property type="match status" value="1"/>
</dbReference>
<dbReference type="EMBL" id="JBDIME010000009">
    <property type="protein sequence ID" value="MEN2790469.1"/>
    <property type="molecule type" value="Genomic_DNA"/>
</dbReference>
<organism evidence="2 3">
    <name type="scientific">Sphingomonas oligophenolica</name>
    <dbReference type="NCBI Taxonomy" id="301154"/>
    <lineage>
        <taxon>Bacteria</taxon>
        <taxon>Pseudomonadati</taxon>
        <taxon>Pseudomonadota</taxon>
        <taxon>Alphaproteobacteria</taxon>
        <taxon>Sphingomonadales</taxon>
        <taxon>Sphingomonadaceae</taxon>
        <taxon>Sphingomonas</taxon>
    </lineage>
</organism>
<dbReference type="Proteomes" id="UP001419910">
    <property type="component" value="Unassembled WGS sequence"/>
</dbReference>
<gene>
    <name evidence="2" type="ORF">ABC974_12590</name>
</gene>
<dbReference type="Pfam" id="PF01298">
    <property type="entry name" value="TbpB_B_D"/>
    <property type="match status" value="1"/>
</dbReference>
<comment type="caution">
    <text evidence="2">The sequence shown here is derived from an EMBL/GenBank/DDBJ whole genome shotgun (WGS) entry which is preliminary data.</text>
</comment>
<protein>
    <submittedName>
        <fullName evidence="2">Transferrin-binding protein-like solute binding protein</fullName>
    </submittedName>
</protein>
<reference evidence="2 3" key="1">
    <citation type="submission" date="2024-05" db="EMBL/GenBank/DDBJ databases">
        <authorList>
            <person name="Liu Q."/>
            <person name="Xin Y.-H."/>
        </authorList>
    </citation>
    <scope>NUCLEOTIDE SEQUENCE [LARGE SCALE GENOMIC DNA]</scope>
    <source>
        <strain evidence="2 3">CGMCC 1.10181</strain>
    </source>
</reference>
<dbReference type="RefSeq" id="WP_343889318.1">
    <property type="nucleotide sequence ID" value="NZ_BAAAEH010000021.1"/>
</dbReference>
<evidence type="ECO:0000313" key="3">
    <source>
        <dbReference type="Proteomes" id="UP001419910"/>
    </source>
</evidence>
<feature type="domain" description="Transferrin-binding protein B C-lobe/N-lobe beta-barrel" evidence="1">
    <location>
        <begin position="163"/>
        <end position="282"/>
    </location>
</feature>
<evidence type="ECO:0000313" key="2">
    <source>
        <dbReference type="EMBL" id="MEN2790469.1"/>
    </source>
</evidence>
<accession>A0ABU9Y3T8</accession>